<feature type="transmembrane region" description="Helical" evidence="4">
    <location>
        <begin position="771"/>
        <end position="793"/>
    </location>
</feature>
<dbReference type="Proteomes" id="UP000267145">
    <property type="component" value="Unassembled WGS sequence"/>
</dbReference>
<evidence type="ECO:0000256" key="2">
    <source>
        <dbReference type="ARBA" id="ARBA00023043"/>
    </source>
</evidence>
<organism evidence="5 6">
    <name type="scientific">Verticillium nonalfalfae</name>
    <dbReference type="NCBI Taxonomy" id="1051616"/>
    <lineage>
        <taxon>Eukaryota</taxon>
        <taxon>Fungi</taxon>
        <taxon>Dikarya</taxon>
        <taxon>Ascomycota</taxon>
        <taxon>Pezizomycotina</taxon>
        <taxon>Sordariomycetes</taxon>
        <taxon>Hypocreomycetidae</taxon>
        <taxon>Glomerellales</taxon>
        <taxon>Plectosphaerellaceae</taxon>
        <taxon>Verticillium</taxon>
    </lineage>
</organism>
<proteinExistence type="predicted"/>
<name>A0A3M9XXF3_9PEZI</name>
<dbReference type="RefSeq" id="XP_028490842.1">
    <property type="nucleotide sequence ID" value="XM_028637277.1"/>
</dbReference>
<feature type="repeat" description="ANK" evidence="3">
    <location>
        <begin position="115"/>
        <end position="147"/>
    </location>
</feature>
<keyword evidence="4" id="KW-0472">Membrane</keyword>
<dbReference type="GO" id="GO:0046873">
    <property type="term" value="F:metal ion transmembrane transporter activity"/>
    <property type="evidence" value="ECO:0007669"/>
    <property type="project" value="InterPro"/>
</dbReference>
<evidence type="ECO:0000256" key="3">
    <source>
        <dbReference type="PROSITE-ProRule" id="PRU00023"/>
    </source>
</evidence>
<dbReference type="STRING" id="1051616.A0A3M9XXF3"/>
<accession>A0A3M9XXF3</accession>
<keyword evidence="4" id="KW-1133">Transmembrane helix</keyword>
<dbReference type="PANTHER" id="PTHR24166">
    <property type="entry name" value="ROLLING PEBBLES, ISOFORM B"/>
    <property type="match status" value="1"/>
</dbReference>
<feature type="repeat" description="ANK" evidence="3">
    <location>
        <begin position="50"/>
        <end position="82"/>
    </location>
</feature>
<dbReference type="Pfam" id="PF01544">
    <property type="entry name" value="CorA"/>
    <property type="match status" value="1"/>
</dbReference>
<dbReference type="Gene3D" id="1.25.40.20">
    <property type="entry name" value="Ankyrin repeat-containing domain"/>
    <property type="match status" value="3"/>
</dbReference>
<comment type="caution">
    <text evidence="5">The sequence shown here is derived from an EMBL/GenBank/DDBJ whole genome shotgun (WGS) entry which is preliminary data.</text>
</comment>
<dbReference type="GeneID" id="39606772"/>
<sequence>MDSEGEAPAAGTTDPPSTEQLLQAAASADAEDLRRLTQYYTTDVDIRNQDGLSALHLAILSQHDGAVEALVEANADIEATTPDGKRPLFLAIEESRTEVVRFLLAHHALTDADAGGRMPLHEAASRGNVHVVRLLLDYGADIQALSTDEKDALFFAVRSQIVAVARLLLDRGADPDAYLSEDPPTALHLASELCDVEMMRMLLERRAKVDLRDFNGATPLFRVVAAGNIEAAKLLLQHGASIRVWASGGFSALDLADGNLEMLELLNGDRVLQGPKVRGAGPTDEPEATFTVLKPPPTPAEHERDKLTACQGFNAIITDFFLNGEEHEQSVPKTASVYELLYSHGPGAIRSRLDGRDPSYTWYHLPSNNVDGMGRDPAFITKSQTKLTKQGFTGNTDSIVAFVPFLHFETFAGHQAVEAALKNLHEHLFRGYFNSGTSDLQPRRTLDQYVYADIEASSNRDNDQVVYRYTKDSRAKIFMVDQLWLWILGEDTIITCCPVRWSSWETKRPRQAEMPTAETSKPGFYIKWFSGMVHNPHASLVSQRAMGYRPMMIGGHGSKEPRASQPRRNIADSTWPELKLDDPLNVSQIVNRHLLKQNRSAVESVFELAGLITTCCVDLFDPYQVSEDYLFLDFFENSIGQASDKVANYLRNFKGSVSEFKQGIVTADIMDITSETELMIELDDILDELHTLKLVLTDQKSVVQDMNRTLRESDRDASVSAYVNTKTLESHLQRIEQMEQAASKAEKTASLTEAWYARESAKDTARQGKTVVVFTVVTIIFLPVSFIAAIFAIDSNGFRRDKDDKIPFGYMLTYIRKVTPREL</sequence>
<dbReference type="EMBL" id="RBVV01000182">
    <property type="protein sequence ID" value="RNJ52684.1"/>
    <property type="molecule type" value="Genomic_DNA"/>
</dbReference>
<feature type="repeat" description="ANK" evidence="3">
    <location>
        <begin position="215"/>
        <end position="247"/>
    </location>
</feature>
<protein>
    <submittedName>
        <fullName evidence="5">Uncharacterized protein</fullName>
    </submittedName>
</protein>
<dbReference type="InterPro" id="IPR002523">
    <property type="entry name" value="MgTranspt_CorA/ZnTranspt_ZntB"/>
</dbReference>
<dbReference type="PROSITE" id="PS50297">
    <property type="entry name" value="ANK_REP_REGION"/>
    <property type="match status" value="4"/>
</dbReference>
<dbReference type="PRINTS" id="PR01415">
    <property type="entry name" value="ANKYRIN"/>
</dbReference>
<dbReference type="InterPro" id="IPR002110">
    <property type="entry name" value="Ankyrin_rpt"/>
</dbReference>
<dbReference type="SMART" id="SM00248">
    <property type="entry name" value="ANK"/>
    <property type="match status" value="6"/>
</dbReference>
<evidence type="ECO:0000256" key="4">
    <source>
        <dbReference type="SAM" id="Phobius"/>
    </source>
</evidence>
<dbReference type="GO" id="GO:0016020">
    <property type="term" value="C:membrane"/>
    <property type="evidence" value="ECO:0007669"/>
    <property type="project" value="InterPro"/>
</dbReference>
<dbReference type="PANTHER" id="PTHR24166:SF48">
    <property type="entry name" value="PROTEIN VAPYRIN"/>
    <property type="match status" value="1"/>
</dbReference>
<keyword evidence="2 3" id="KW-0040">ANK repeat</keyword>
<dbReference type="InterPro" id="IPR050889">
    <property type="entry name" value="Dendritic_Spine_Reg/Scaffold"/>
</dbReference>
<dbReference type="Gene3D" id="1.20.58.340">
    <property type="entry name" value="Magnesium transport protein CorA, transmembrane region"/>
    <property type="match status" value="1"/>
</dbReference>
<dbReference type="InterPro" id="IPR036770">
    <property type="entry name" value="Ankyrin_rpt-contain_sf"/>
</dbReference>
<dbReference type="Pfam" id="PF12796">
    <property type="entry name" value="Ank_2"/>
    <property type="match status" value="3"/>
</dbReference>
<gene>
    <name evidence="5" type="ORF">D7B24_003083</name>
</gene>
<evidence type="ECO:0000313" key="6">
    <source>
        <dbReference type="Proteomes" id="UP000267145"/>
    </source>
</evidence>
<evidence type="ECO:0000256" key="1">
    <source>
        <dbReference type="ARBA" id="ARBA00022737"/>
    </source>
</evidence>
<dbReference type="PROSITE" id="PS50088">
    <property type="entry name" value="ANK_REPEAT"/>
    <property type="match status" value="4"/>
</dbReference>
<evidence type="ECO:0000313" key="5">
    <source>
        <dbReference type="EMBL" id="RNJ52684.1"/>
    </source>
</evidence>
<reference evidence="5 6" key="1">
    <citation type="submission" date="2018-10" db="EMBL/GenBank/DDBJ databases">
        <title>Genome sequence of Verticillium nonalfalfae VnAa140.</title>
        <authorList>
            <person name="Stajich J.E."/>
            <person name="Kasson M.T."/>
        </authorList>
    </citation>
    <scope>NUCLEOTIDE SEQUENCE [LARGE SCALE GENOMIC DNA]</scope>
    <source>
        <strain evidence="5 6">VnAa140</strain>
    </source>
</reference>
<keyword evidence="4" id="KW-0812">Transmembrane</keyword>
<feature type="repeat" description="ANK" evidence="3">
    <location>
        <begin position="182"/>
        <end position="214"/>
    </location>
</feature>
<keyword evidence="1" id="KW-0677">Repeat</keyword>
<dbReference type="SUPFAM" id="SSF48403">
    <property type="entry name" value="Ankyrin repeat"/>
    <property type="match status" value="1"/>
</dbReference>
<dbReference type="AlphaFoldDB" id="A0A3M9XXF3"/>
<keyword evidence="6" id="KW-1185">Reference proteome</keyword>